<sequence>MTHPLRMSFHASRYMALICNKYKAWLMYMLSKALLAHARSCRLKHLERVAIFQICSLRFGLLILRMSPETGSHFRETCFKPASARTGR</sequence>
<proteinExistence type="predicted"/>
<gene>
    <name evidence="1" type="ORF">MPLDJ20_110017</name>
</gene>
<dbReference type="Proteomes" id="UP000046373">
    <property type="component" value="Unassembled WGS sequence"/>
</dbReference>
<name>A0A090FAK0_MESPL</name>
<dbReference type="AlphaFoldDB" id="A0A090FAK0"/>
<accession>A0A090FAK0</accession>
<reference evidence="1 2" key="1">
    <citation type="submission" date="2014-08" db="EMBL/GenBank/DDBJ databases">
        <authorList>
            <person name="Moulin Lionel"/>
        </authorList>
    </citation>
    <scope>NUCLEOTIDE SEQUENCE [LARGE SCALE GENOMIC DNA]</scope>
</reference>
<evidence type="ECO:0000313" key="1">
    <source>
        <dbReference type="EMBL" id="CDX16165.1"/>
    </source>
</evidence>
<protein>
    <submittedName>
        <fullName evidence="1">Uncharacterized protein</fullName>
    </submittedName>
</protein>
<organism evidence="1 2">
    <name type="scientific">Mesorhizobium plurifarium</name>
    <dbReference type="NCBI Taxonomy" id="69974"/>
    <lineage>
        <taxon>Bacteria</taxon>
        <taxon>Pseudomonadati</taxon>
        <taxon>Pseudomonadota</taxon>
        <taxon>Alphaproteobacteria</taxon>
        <taxon>Hyphomicrobiales</taxon>
        <taxon>Phyllobacteriaceae</taxon>
        <taxon>Mesorhizobium</taxon>
    </lineage>
</organism>
<evidence type="ECO:0000313" key="2">
    <source>
        <dbReference type="Proteomes" id="UP000046373"/>
    </source>
</evidence>
<dbReference type="EMBL" id="CCNB01000003">
    <property type="protein sequence ID" value="CDX16165.1"/>
    <property type="molecule type" value="Genomic_DNA"/>
</dbReference>